<dbReference type="PANTHER" id="PTHR14379">
    <property type="entry name" value="LIMKAIN B LKAP"/>
    <property type="match status" value="1"/>
</dbReference>
<dbReference type="InterPro" id="IPR021139">
    <property type="entry name" value="NYN"/>
</dbReference>
<feature type="compositionally biased region" description="Acidic residues" evidence="3">
    <location>
        <begin position="89"/>
        <end position="99"/>
    </location>
</feature>
<protein>
    <submittedName>
        <fullName evidence="6">Meiosis regulator and mRNA stability factor 1</fullName>
    </submittedName>
</protein>
<evidence type="ECO:0000256" key="3">
    <source>
        <dbReference type="SAM" id="MobiDB-lite"/>
    </source>
</evidence>
<feature type="region of interest" description="Disordered" evidence="3">
    <location>
        <begin position="82"/>
        <end position="144"/>
    </location>
</feature>
<dbReference type="GO" id="GO:0004540">
    <property type="term" value="F:RNA nuclease activity"/>
    <property type="evidence" value="ECO:0007669"/>
    <property type="project" value="InterPro"/>
</dbReference>
<dbReference type="GO" id="GO:1905762">
    <property type="term" value="F:CCR4-NOT complex binding"/>
    <property type="evidence" value="ECO:0007669"/>
    <property type="project" value="TreeGrafter"/>
</dbReference>
<dbReference type="InterPro" id="IPR012677">
    <property type="entry name" value="Nucleotide-bd_a/b_plait_sf"/>
</dbReference>
<feature type="compositionally biased region" description="Polar residues" evidence="3">
    <location>
        <begin position="828"/>
        <end position="837"/>
    </location>
</feature>
<feature type="region of interest" description="Disordered" evidence="3">
    <location>
        <begin position="793"/>
        <end position="845"/>
    </location>
</feature>
<reference evidence="6" key="1">
    <citation type="submission" date="2023-03" db="EMBL/GenBank/DDBJ databases">
        <authorList>
            <person name="Steffen K."/>
            <person name="Cardenas P."/>
        </authorList>
    </citation>
    <scope>NUCLEOTIDE SEQUENCE</scope>
</reference>
<dbReference type="InterPro" id="IPR035979">
    <property type="entry name" value="RBD_domain_sf"/>
</dbReference>
<evidence type="ECO:0000256" key="1">
    <source>
        <dbReference type="ARBA" id="ARBA00022737"/>
    </source>
</evidence>
<feature type="compositionally biased region" description="Acidic residues" evidence="3">
    <location>
        <begin position="57"/>
        <end position="66"/>
    </location>
</feature>
<dbReference type="Pfam" id="PF01936">
    <property type="entry name" value="NYN"/>
    <property type="match status" value="1"/>
</dbReference>
<feature type="compositionally biased region" description="Pro residues" evidence="3">
    <location>
        <begin position="405"/>
        <end position="418"/>
    </location>
</feature>
<dbReference type="PRINTS" id="PR01217">
    <property type="entry name" value="PRICHEXTENSN"/>
</dbReference>
<dbReference type="EMBL" id="CASHTH010001576">
    <property type="protein sequence ID" value="CAI8016948.1"/>
    <property type="molecule type" value="Genomic_DNA"/>
</dbReference>
<feature type="compositionally biased region" description="Pro residues" evidence="3">
    <location>
        <begin position="799"/>
        <end position="817"/>
    </location>
</feature>
<dbReference type="Gene3D" id="3.40.50.1010">
    <property type="entry name" value="5'-nuclease"/>
    <property type="match status" value="1"/>
</dbReference>
<evidence type="ECO:0000313" key="6">
    <source>
        <dbReference type="EMBL" id="CAI8016948.1"/>
    </source>
</evidence>
<accession>A0AA35RSJ4</accession>
<dbReference type="GO" id="GO:0003723">
    <property type="term" value="F:RNA binding"/>
    <property type="evidence" value="ECO:0007669"/>
    <property type="project" value="UniProtKB-KW"/>
</dbReference>
<name>A0AA35RSJ4_GEOBA</name>
<keyword evidence="7" id="KW-1185">Reference proteome</keyword>
<feature type="domain" description="MARF1 RNA recognition motif 1" evidence="5">
    <location>
        <begin position="323"/>
        <end position="383"/>
    </location>
</feature>
<keyword evidence="1" id="KW-0677">Repeat</keyword>
<comment type="caution">
    <text evidence="6">The sequence shown here is derived from an EMBL/GenBank/DDBJ whole genome shotgun (WGS) entry which is preliminary data.</text>
</comment>
<evidence type="ECO:0000259" key="5">
    <source>
        <dbReference type="Pfam" id="PF11608"/>
    </source>
</evidence>
<dbReference type="Gene3D" id="3.30.70.330">
    <property type="match status" value="1"/>
</dbReference>
<sequence>MRNASSEAVRLGTGNTSPHNDPNYPYHDYTYGVGGGEILGPQPAGVYFGVGGSDSSDSSDDEDDLEYTPAEMAQLLSLNELDMQPGSSDSEEEEEEGEEVRENKRRNRRGKGNNSSPDPNSQIVSSVLSPSPRQAQSRHAAHARQPEPVGLFWDIENCSVPTNKSAFTVATKMRRVFFEGKREAEFMVVCDITKERKDVINALNKAQVTLVHVNAVAKNAADDKLRQSLRRFAHTYPAPSTVVLVSSDVNFSSELNDLRHVHNMTIVLVHSKFTSDALKVFAQQLISYEQFLEDVEGPKGPQQSSLPNILMVTNLPKHFPPKKISSRLGQLSDNCGGRVLGVDPASGTARILFRTHDWAVKAEKRMRGEDVFGCRINLCLDYSQRPPNPPPPPLQNHHPPHIHPHPPPLFPHPPPPGSGPQGFHQISGRPLGHSFPPAHRPSPLFPRSPPLPRFPPPQPGFVPRPPPPQSYPLLRSPLRGPPPQFSGPPPPNVPLPPSIQLPRRPPPDPASYSKMAATPAPRPEGKILIIKIQASNESDQFEELGRQVLMISLEANIKMERGRSLVMWHSFSELQMLLRLDFRGTAVVRKEDLIRTMWDKGDLKPNVAGKFVEQCVKSLGDVCRRQGLPWLATSCGWSSDEEEERRTKSQVIALLRQFPHCWLKWTRFKTKYNESYHSALSEMAVHAYCKGAVMILGKPDNNQSQVIIRYEMSPLVRISGQKKVWTAVQKKVVDMVSTRPNGRIKLLDVVREYTQEVGPLPLSSSGRPLQDTLSECPQLQFIGSRPSSIFLTLASSPAEPNPSPPPFAPPTSPPPLPRPEKTAPPQRTPSTTLSHKTGTGDLEKLSTEFRHLLKMQTPSCEIPLSRDSRK</sequence>
<evidence type="ECO:0000259" key="4">
    <source>
        <dbReference type="Pfam" id="PF01936"/>
    </source>
</evidence>
<dbReference type="PANTHER" id="PTHR14379:SF3">
    <property type="entry name" value="MEIOSIS REGULATOR AND MRNA STABILITY FACTOR 1"/>
    <property type="match status" value="1"/>
</dbReference>
<dbReference type="GO" id="GO:0010468">
    <property type="term" value="P:regulation of gene expression"/>
    <property type="evidence" value="ECO:0007669"/>
    <property type="project" value="InterPro"/>
</dbReference>
<feature type="region of interest" description="Disordered" evidence="3">
    <location>
        <begin position="385"/>
        <end position="519"/>
    </location>
</feature>
<feature type="compositionally biased region" description="Pro residues" evidence="3">
    <location>
        <begin position="438"/>
        <end position="470"/>
    </location>
</feature>
<dbReference type="InterPro" id="IPR034189">
    <property type="entry name" value="MARF1_RRM1"/>
</dbReference>
<organism evidence="6 7">
    <name type="scientific">Geodia barretti</name>
    <name type="common">Barrett's horny sponge</name>
    <dbReference type="NCBI Taxonomy" id="519541"/>
    <lineage>
        <taxon>Eukaryota</taxon>
        <taxon>Metazoa</taxon>
        <taxon>Porifera</taxon>
        <taxon>Demospongiae</taxon>
        <taxon>Heteroscleromorpha</taxon>
        <taxon>Tetractinellida</taxon>
        <taxon>Astrophorina</taxon>
        <taxon>Geodiidae</taxon>
        <taxon>Geodia</taxon>
    </lineage>
</organism>
<dbReference type="InterPro" id="IPR024768">
    <property type="entry name" value="Marf1"/>
</dbReference>
<evidence type="ECO:0000313" key="7">
    <source>
        <dbReference type="Proteomes" id="UP001174909"/>
    </source>
</evidence>
<keyword evidence="2" id="KW-0694">RNA-binding</keyword>
<dbReference type="Pfam" id="PF11608">
    <property type="entry name" value="RRM_MARF1"/>
    <property type="match status" value="1"/>
</dbReference>
<feature type="compositionally biased region" description="Pro residues" evidence="3">
    <location>
        <begin position="479"/>
        <end position="509"/>
    </location>
</feature>
<dbReference type="SUPFAM" id="SSF54928">
    <property type="entry name" value="RNA-binding domain, RBD"/>
    <property type="match status" value="1"/>
</dbReference>
<dbReference type="CDD" id="cd10910">
    <property type="entry name" value="PIN_limkain_b1_N_like"/>
    <property type="match status" value="1"/>
</dbReference>
<dbReference type="AlphaFoldDB" id="A0AA35RSJ4"/>
<feature type="compositionally biased region" description="Polar residues" evidence="3">
    <location>
        <begin position="117"/>
        <end position="132"/>
    </location>
</feature>
<dbReference type="Proteomes" id="UP001174909">
    <property type="component" value="Unassembled WGS sequence"/>
</dbReference>
<feature type="domain" description="NYN" evidence="4">
    <location>
        <begin position="149"/>
        <end position="288"/>
    </location>
</feature>
<evidence type="ECO:0000256" key="2">
    <source>
        <dbReference type="ARBA" id="ARBA00022884"/>
    </source>
</evidence>
<dbReference type="GO" id="GO:0005777">
    <property type="term" value="C:peroxisome"/>
    <property type="evidence" value="ECO:0007669"/>
    <property type="project" value="InterPro"/>
</dbReference>
<feature type="region of interest" description="Disordered" evidence="3">
    <location>
        <begin position="1"/>
        <end position="69"/>
    </location>
</feature>
<proteinExistence type="predicted"/>
<gene>
    <name evidence="6" type="ORF">GBAR_LOCUS10352</name>
</gene>